<keyword evidence="3" id="KW-1185">Reference proteome</keyword>
<sequence>MTILALVFLGIAGVAPAALSPKKIPAWLAPVAALVALAVAAIAGAETTKVSGFALGATAVLTLVAAALGGLPLAPAAFRIARRDATQPTQQPATGGPLKGGRIIGILERAAIAGAVLAGWPEGMAIVLAVKGLARYPELREPHASEQFIIGTFTSVLWAIAAGAIGRGMLS</sequence>
<dbReference type="Proteomes" id="UP000655868">
    <property type="component" value="Unassembled WGS sequence"/>
</dbReference>
<name>A0A934U0L9_9NOCA</name>
<reference evidence="2" key="1">
    <citation type="submission" date="2020-12" db="EMBL/GenBank/DDBJ databases">
        <title>Antrihabitans popcorni sp. nov. and Antrihabitans auranticaus sp. nov., isolated from a larva cave.</title>
        <authorList>
            <person name="Lee S.D."/>
            <person name="Kim I.S."/>
        </authorList>
    </citation>
    <scope>NUCLEOTIDE SEQUENCE</scope>
    <source>
        <strain evidence="2">YC3-6</strain>
    </source>
</reference>
<protein>
    <submittedName>
        <fullName evidence="2">Uncharacterized protein</fullName>
    </submittedName>
</protein>
<evidence type="ECO:0000313" key="3">
    <source>
        <dbReference type="Proteomes" id="UP000655868"/>
    </source>
</evidence>
<accession>A0A934U0L9</accession>
<dbReference type="RefSeq" id="WP_199701247.1">
    <property type="nucleotide sequence ID" value="NZ_JAEMNV010000001.1"/>
</dbReference>
<keyword evidence="1" id="KW-0472">Membrane</keyword>
<dbReference type="AlphaFoldDB" id="A0A934U0L9"/>
<feature type="transmembrane region" description="Helical" evidence="1">
    <location>
        <begin position="148"/>
        <end position="170"/>
    </location>
</feature>
<proteinExistence type="predicted"/>
<dbReference type="EMBL" id="JAEMNV010000001">
    <property type="protein sequence ID" value="MBJ8337532.1"/>
    <property type="molecule type" value="Genomic_DNA"/>
</dbReference>
<evidence type="ECO:0000313" key="2">
    <source>
        <dbReference type="EMBL" id="MBJ8337532.1"/>
    </source>
</evidence>
<feature type="transmembrane region" description="Helical" evidence="1">
    <location>
        <begin position="27"/>
        <end position="45"/>
    </location>
</feature>
<evidence type="ECO:0000256" key="1">
    <source>
        <dbReference type="SAM" id="Phobius"/>
    </source>
</evidence>
<keyword evidence="1" id="KW-0812">Transmembrane</keyword>
<keyword evidence="1" id="KW-1133">Transmembrane helix</keyword>
<gene>
    <name evidence="2" type="ORF">JGU71_01405</name>
</gene>
<feature type="transmembrane region" description="Helical" evidence="1">
    <location>
        <begin position="52"/>
        <end position="74"/>
    </location>
</feature>
<comment type="caution">
    <text evidence="2">The sequence shown here is derived from an EMBL/GenBank/DDBJ whole genome shotgun (WGS) entry which is preliminary data.</text>
</comment>
<organism evidence="2 3">
    <name type="scientific">Antrihabitans stalagmiti</name>
    <dbReference type="NCBI Taxonomy" id="2799499"/>
    <lineage>
        <taxon>Bacteria</taxon>
        <taxon>Bacillati</taxon>
        <taxon>Actinomycetota</taxon>
        <taxon>Actinomycetes</taxon>
        <taxon>Mycobacteriales</taxon>
        <taxon>Nocardiaceae</taxon>
        <taxon>Antrihabitans</taxon>
    </lineage>
</organism>